<accession>A0A368X8L9</accession>
<gene>
    <name evidence="1" type="ORF">DET61_116110</name>
</gene>
<evidence type="ECO:0000313" key="2">
    <source>
        <dbReference type="Proteomes" id="UP000253647"/>
    </source>
</evidence>
<dbReference type="CDD" id="cd06225">
    <property type="entry name" value="HAMP"/>
    <property type="match status" value="1"/>
</dbReference>
<proteinExistence type="predicted"/>
<reference evidence="1 2" key="1">
    <citation type="submission" date="2018-07" db="EMBL/GenBank/DDBJ databases">
        <title>Freshwater and sediment microbial communities from various areas in North America, analyzing microbe dynamics in response to fracking.</title>
        <authorList>
            <person name="Lamendella R."/>
        </authorList>
    </citation>
    <scope>NUCLEOTIDE SEQUENCE [LARGE SCALE GENOMIC DNA]</scope>
    <source>
        <strain evidence="1 2">105B</strain>
    </source>
</reference>
<sequence length="112" mass="12842">MPEIEAAEKRLRVQLNYGGIVHDPADHKLVMEYRQGDLPDEIGQMRRLASAFNELADALEDKGLACSEQLPSADDADENGFVEWLRSGQWLRGLWEERPVDATRWRCMSTRI</sequence>
<dbReference type="EMBL" id="QPJI01000016">
    <property type="protein sequence ID" value="RCW64069.1"/>
    <property type="molecule type" value="Genomic_DNA"/>
</dbReference>
<evidence type="ECO:0000313" key="1">
    <source>
        <dbReference type="EMBL" id="RCW64069.1"/>
    </source>
</evidence>
<protein>
    <submittedName>
        <fullName evidence="1">Uncharacterized protein</fullName>
    </submittedName>
</protein>
<dbReference type="AlphaFoldDB" id="A0A368X8L9"/>
<comment type="caution">
    <text evidence="1">The sequence shown here is derived from an EMBL/GenBank/DDBJ whole genome shotgun (WGS) entry which is preliminary data.</text>
</comment>
<name>A0A368X8L9_MARNT</name>
<dbReference type="Proteomes" id="UP000253647">
    <property type="component" value="Unassembled WGS sequence"/>
</dbReference>
<dbReference type="RefSeq" id="WP_114435178.1">
    <property type="nucleotide sequence ID" value="NZ_QPJI01000016.1"/>
</dbReference>
<organism evidence="1 2">
    <name type="scientific">Marinobacter nauticus</name>
    <name type="common">Marinobacter hydrocarbonoclasticus</name>
    <name type="synonym">Marinobacter aquaeolei</name>
    <dbReference type="NCBI Taxonomy" id="2743"/>
    <lineage>
        <taxon>Bacteria</taxon>
        <taxon>Pseudomonadati</taxon>
        <taxon>Pseudomonadota</taxon>
        <taxon>Gammaproteobacteria</taxon>
        <taxon>Pseudomonadales</taxon>
        <taxon>Marinobacteraceae</taxon>
        <taxon>Marinobacter</taxon>
    </lineage>
</organism>